<evidence type="ECO:0000313" key="1">
    <source>
        <dbReference type="EMBL" id="MCF0263689.1"/>
    </source>
</evidence>
<organism evidence="1 2">
    <name type="scientific">Acinetobacter guillouiae</name>
    <name type="common">Acinetobacter genomosp. 11</name>
    <dbReference type="NCBI Taxonomy" id="106649"/>
    <lineage>
        <taxon>Bacteria</taxon>
        <taxon>Pseudomonadati</taxon>
        <taxon>Pseudomonadota</taxon>
        <taxon>Gammaproteobacteria</taxon>
        <taxon>Moraxellales</taxon>
        <taxon>Moraxellaceae</taxon>
        <taxon>Acinetobacter</taxon>
    </lineage>
</organism>
<dbReference type="AlphaFoldDB" id="A0A8X8GHZ3"/>
<dbReference type="RefSeq" id="WP_105714525.1">
    <property type="nucleotide sequence ID" value="NZ_JAHWXT010000001.1"/>
</dbReference>
<dbReference type="EMBL" id="JAHWXT010000001">
    <property type="protein sequence ID" value="MCF0263689.1"/>
    <property type="molecule type" value="Genomic_DNA"/>
</dbReference>
<name>A0A8X8GHZ3_ACIGI</name>
<dbReference type="PROSITE" id="PS51257">
    <property type="entry name" value="PROKAR_LIPOPROTEIN"/>
    <property type="match status" value="1"/>
</dbReference>
<proteinExistence type="predicted"/>
<accession>A0A8X8GHZ3</accession>
<sequence length="65" mass="7417">MQAKTDDSVIKGIPTILLGFDFICQWQYITSAIACLQLVKNTQYKGRKENKKLINTFLIKALQVI</sequence>
<reference evidence="1" key="1">
    <citation type="submission" date="2021-07" db="EMBL/GenBank/DDBJ databases">
        <authorList>
            <person name="Fernandez M."/>
            <person name="Pereira P."/>
            <person name="Torres Tejerizo G.A."/>
            <person name="Gonzalez P."/>
            <person name="Agostini E."/>
        </authorList>
    </citation>
    <scope>NUCLEOTIDE SEQUENCE</scope>
    <source>
        <strain evidence="1">SFC 500-1A</strain>
    </source>
</reference>
<protein>
    <submittedName>
        <fullName evidence="1">Uncharacterized protein</fullName>
    </submittedName>
</protein>
<evidence type="ECO:0000313" key="2">
    <source>
        <dbReference type="Proteomes" id="UP000887320"/>
    </source>
</evidence>
<dbReference type="Proteomes" id="UP000887320">
    <property type="component" value="Unassembled WGS sequence"/>
</dbReference>
<comment type="caution">
    <text evidence="1">The sequence shown here is derived from an EMBL/GenBank/DDBJ whole genome shotgun (WGS) entry which is preliminary data.</text>
</comment>
<gene>
    <name evidence="1" type="ORF">KW868_04305</name>
</gene>